<dbReference type="PANTHER" id="PTHR43080:SF2">
    <property type="entry name" value="CBS DOMAIN-CONTAINING PROTEIN"/>
    <property type="match status" value="1"/>
</dbReference>
<evidence type="ECO:0000256" key="1">
    <source>
        <dbReference type="ARBA" id="ARBA00023122"/>
    </source>
</evidence>
<dbReference type="InterPro" id="IPR035965">
    <property type="entry name" value="PAS-like_dom_sf"/>
</dbReference>
<dbReference type="SUPFAM" id="SSF55785">
    <property type="entry name" value="PYP-like sensor domain (PAS domain)"/>
    <property type="match status" value="1"/>
</dbReference>
<accession>A0A0L6W2W1</accession>
<dbReference type="InterPro" id="IPR000014">
    <property type="entry name" value="PAS"/>
</dbReference>
<gene>
    <name evidence="5" type="ORF">Tfer_1421</name>
</gene>
<reference evidence="6" key="1">
    <citation type="submission" date="2015-07" db="EMBL/GenBank/DDBJ databases">
        <title>Complete Genome of Thermincola ferriacetica strain Z-0001T.</title>
        <authorList>
            <person name="Lusk B."/>
            <person name="Badalamenti J.P."/>
            <person name="Parameswaran P."/>
            <person name="Bond D.R."/>
            <person name="Torres C.I."/>
        </authorList>
    </citation>
    <scope>NUCLEOTIDE SEQUENCE [LARGE SCALE GENOMIC DNA]</scope>
    <source>
        <strain evidence="6">Z-0001</strain>
    </source>
</reference>
<evidence type="ECO:0000256" key="2">
    <source>
        <dbReference type="PROSITE-ProRule" id="PRU00703"/>
    </source>
</evidence>
<sequence>MRVLIKDVMSKGVVKLHKDWPVRKAAQIFLERVIDGAPVVDNENRVVGIFTKTHLMRALDKSLDMPVERLMNKNVIFISETLPVEEALNIPVGRLPVVDDDGNMVGWLTRTDLAFAFIDQYKKAIEGLSAIIDSLYVGVLAVDRKGQISLVNKKAASLLDIDPAKVLGNSVDQVLPLPVNKAIVKNQSISGLDLSGSGYPVVADITPVVSNGEVTGAVAVFR</sequence>
<evidence type="ECO:0000259" key="3">
    <source>
        <dbReference type="PROSITE" id="PS50112"/>
    </source>
</evidence>
<dbReference type="GO" id="GO:0006355">
    <property type="term" value="P:regulation of DNA-templated transcription"/>
    <property type="evidence" value="ECO:0007669"/>
    <property type="project" value="InterPro"/>
</dbReference>
<dbReference type="PROSITE" id="PS50112">
    <property type="entry name" value="PAS"/>
    <property type="match status" value="1"/>
</dbReference>
<feature type="domain" description="CBS" evidence="4">
    <location>
        <begin position="9"/>
        <end position="65"/>
    </location>
</feature>
<dbReference type="SUPFAM" id="SSF54631">
    <property type="entry name" value="CBS-domain pair"/>
    <property type="match status" value="1"/>
</dbReference>
<feature type="domain" description="CBS" evidence="4">
    <location>
        <begin position="71"/>
        <end position="125"/>
    </location>
</feature>
<proteinExistence type="predicted"/>
<dbReference type="PANTHER" id="PTHR43080">
    <property type="entry name" value="CBS DOMAIN-CONTAINING PROTEIN CBSX3, MITOCHONDRIAL"/>
    <property type="match status" value="1"/>
</dbReference>
<keyword evidence="6" id="KW-1185">Reference proteome</keyword>
<evidence type="ECO:0000259" key="4">
    <source>
        <dbReference type="PROSITE" id="PS51371"/>
    </source>
</evidence>
<dbReference type="Gene3D" id="3.10.580.10">
    <property type="entry name" value="CBS-domain"/>
    <property type="match status" value="2"/>
</dbReference>
<dbReference type="InterPro" id="IPR013767">
    <property type="entry name" value="PAS_fold"/>
</dbReference>
<keyword evidence="1 2" id="KW-0129">CBS domain</keyword>
<dbReference type="EMBL" id="LGTE01000008">
    <property type="protein sequence ID" value="KNZ69811.1"/>
    <property type="molecule type" value="Genomic_DNA"/>
</dbReference>
<dbReference type="Gene3D" id="3.30.450.20">
    <property type="entry name" value="PAS domain"/>
    <property type="match status" value="1"/>
</dbReference>
<dbReference type="RefSeq" id="WP_052217551.1">
    <property type="nucleotide sequence ID" value="NZ_LGTE01000008.1"/>
</dbReference>
<feature type="domain" description="PAS" evidence="3">
    <location>
        <begin position="124"/>
        <end position="170"/>
    </location>
</feature>
<name>A0A0L6W2W1_9FIRM</name>
<dbReference type="Pfam" id="PF00571">
    <property type="entry name" value="CBS"/>
    <property type="match status" value="2"/>
</dbReference>
<dbReference type="InterPro" id="IPR000644">
    <property type="entry name" value="CBS_dom"/>
</dbReference>
<dbReference type="SMART" id="SM00116">
    <property type="entry name" value="CBS"/>
    <property type="match status" value="2"/>
</dbReference>
<dbReference type="InterPro" id="IPR046342">
    <property type="entry name" value="CBS_dom_sf"/>
</dbReference>
<dbReference type="CDD" id="cd00130">
    <property type="entry name" value="PAS"/>
    <property type="match status" value="1"/>
</dbReference>
<dbReference type="SMART" id="SM00091">
    <property type="entry name" value="PAS"/>
    <property type="match status" value="1"/>
</dbReference>
<dbReference type="AlphaFoldDB" id="A0A0L6W2W1"/>
<organism evidence="5 6">
    <name type="scientific">Thermincola ferriacetica</name>
    <dbReference type="NCBI Taxonomy" id="281456"/>
    <lineage>
        <taxon>Bacteria</taxon>
        <taxon>Bacillati</taxon>
        <taxon>Bacillota</taxon>
        <taxon>Clostridia</taxon>
        <taxon>Eubacteriales</taxon>
        <taxon>Thermincolaceae</taxon>
        <taxon>Thermincola</taxon>
    </lineage>
</organism>
<dbReference type="PROSITE" id="PS51371">
    <property type="entry name" value="CBS"/>
    <property type="match status" value="2"/>
</dbReference>
<evidence type="ECO:0000313" key="6">
    <source>
        <dbReference type="Proteomes" id="UP000037175"/>
    </source>
</evidence>
<dbReference type="CDD" id="cd02205">
    <property type="entry name" value="CBS_pair_SF"/>
    <property type="match status" value="1"/>
</dbReference>
<comment type="caution">
    <text evidence="5">The sequence shown here is derived from an EMBL/GenBank/DDBJ whole genome shotgun (WGS) entry which is preliminary data.</text>
</comment>
<protein>
    <submittedName>
        <fullName evidence="5">Putative PAS/PAC sensor protein</fullName>
    </submittedName>
</protein>
<dbReference type="InterPro" id="IPR051257">
    <property type="entry name" value="Diverse_CBS-Domain"/>
</dbReference>
<dbReference type="Proteomes" id="UP000037175">
    <property type="component" value="Unassembled WGS sequence"/>
</dbReference>
<dbReference type="Pfam" id="PF00989">
    <property type="entry name" value="PAS"/>
    <property type="match status" value="1"/>
</dbReference>
<evidence type="ECO:0000313" key="5">
    <source>
        <dbReference type="EMBL" id="KNZ69811.1"/>
    </source>
</evidence>